<accession>A0A090D0U1</accession>
<sequence length="139" mass="16567">MSVLIQDLVLNQLETQYYKWTKESSEQKEVEYFLDGHSVKVIFQRGSHISLDEGRRNNCIPNSINVPTENPEISKIFKQRFPMNNEKISTLKISTNCIFKVRYFNSYQEMKKILEEEKECNRPKVDTHWHPDPCYCVLF</sequence>
<reference evidence="1" key="1">
    <citation type="submission" date="2013-12" db="EMBL/GenBank/DDBJ databases">
        <authorList>
            <person name="Linke B."/>
        </authorList>
    </citation>
    <scope>NUCLEOTIDE SEQUENCE [LARGE SCALE GENOMIC DNA]</scope>
    <source>
        <strain evidence="1">CRIB-18</strain>
    </source>
</reference>
<reference evidence="1" key="2">
    <citation type="submission" date="2014-09" db="EMBL/GenBank/DDBJ databases">
        <title>Criblamydia sequanensis harbors a mega-plasmid encoding arsenite resistance.</title>
        <authorList>
            <person name="Bertelli C."/>
            <person name="Goesmann A."/>
            <person name="Greub G."/>
        </authorList>
    </citation>
    <scope>NUCLEOTIDE SEQUENCE [LARGE SCALE GENOMIC DNA]</scope>
    <source>
        <strain evidence="1">CRIB-18</strain>
    </source>
</reference>
<dbReference type="Proteomes" id="UP000031552">
    <property type="component" value="Unassembled WGS sequence"/>
</dbReference>
<name>A0A090D0U1_9BACT</name>
<dbReference type="AlphaFoldDB" id="A0A090D0U1"/>
<evidence type="ECO:0000313" key="1">
    <source>
        <dbReference type="EMBL" id="CDR33490.1"/>
    </source>
</evidence>
<evidence type="ECO:0000313" key="2">
    <source>
        <dbReference type="Proteomes" id="UP000031552"/>
    </source>
</evidence>
<keyword evidence="2" id="KW-1185">Reference proteome</keyword>
<dbReference type="RefSeq" id="WP_041016973.1">
    <property type="nucleotide sequence ID" value="NZ_CCEJ010000003.1"/>
</dbReference>
<dbReference type="STRING" id="1437425.CSEC_0657"/>
<gene>
    <name evidence="1" type="ORF">CSEC_0657</name>
</gene>
<dbReference type="EMBL" id="CCEJ010000003">
    <property type="protein sequence ID" value="CDR33490.1"/>
    <property type="molecule type" value="Genomic_DNA"/>
</dbReference>
<organism evidence="1 2">
    <name type="scientific">Candidatus Criblamydia sequanensis CRIB-18</name>
    <dbReference type="NCBI Taxonomy" id="1437425"/>
    <lineage>
        <taxon>Bacteria</taxon>
        <taxon>Pseudomonadati</taxon>
        <taxon>Chlamydiota</taxon>
        <taxon>Chlamydiia</taxon>
        <taxon>Parachlamydiales</taxon>
        <taxon>Candidatus Criblamydiaceae</taxon>
        <taxon>Candidatus Criblamydia</taxon>
    </lineage>
</organism>
<proteinExistence type="predicted"/>
<protein>
    <submittedName>
        <fullName evidence="1">Uncharacterized protein</fullName>
    </submittedName>
</protein>
<comment type="caution">
    <text evidence="1">The sequence shown here is derived from an EMBL/GenBank/DDBJ whole genome shotgun (WGS) entry which is preliminary data.</text>
</comment>